<accession>A0AAD7ZJ38</accession>
<dbReference type="Proteomes" id="UP001233999">
    <property type="component" value="Unassembled WGS sequence"/>
</dbReference>
<evidence type="ECO:0000313" key="1">
    <source>
        <dbReference type="EMBL" id="KAJ9581042.1"/>
    </source>
</evidence>
<evidence type="ECO:0000313" key="2">
    <source>
        <dbReference type="Proteomes" id="UP001233999"/>
    </source>
</evidence>
<organism evidence="1 2">
    <name type="scientific">Diploptera punctata</name>
    <name type="common">Pacific beetle cockroach</name>
    <dbReference type="NCBI Taxonomy" id="6984"/>
    <lineage>
        <taxon>Eukaryota</taxon>
        <taxon>Metazoa</taxon>
        <taxon>Ecdysozoa</taxon>
        <taxon>Arthropoda</taxon>
        <taxon>Hexapoda</taxon>
        <taxon>Insecta</taxon>
        <taxon>Pterygota</taxon>
        <taxon>Neoptera</taxon>
        <taxon>Polyneoptera</taxon>
        <taxon>Dictyoptera</taxon>
        <taxon>Blattodea</taxon>
        <taxon>Blaberoidea</taxon>
        <taxon>Blaberidae</taxon>
        <taxon>Diplopterinae</taxon>
        <taxon>Diploptera</taxon>
    </lineage>
</organism>
<feature type="non-terminal residue" evidence="1">
    <location>
        <position position="1"/>
    </location>
</feature>
<reference evidence="1" key="2">
    <citation type="submission" date="2023-05" db="EMBL/GenBank/DDBJ databases">
        <authorList>
            <person name="Fouks B."/>
        </authorList>
    </citation>
    <scope>NUCLEOTIDE SEQUENCE</scope>
    <source>
        <strain evidence="1">Stay&amp;Tobe</strain>
        <tissue evidence="1">Testes</tissue>
    </source>
</reference>
<gene>
    <name evidence="1" type="ORF">L9F63_023796</name>
</gene>
<name>A0AAD7ZJ38_DIPPU</name>
<proteinExistence type="predicted"/>
<reference evidence="1" key="1">
    <citation type="journal article" date="2023" name="IScience">
        <title>Live-bearing cockroach genome reveals convergent evolutionary mechanisms linked to viviparity in insects and beyond.</title>
        <authorList>
            <person name="Fouks B."/>
            <person name="Harrison M.C."/>
            <person name="Mikhailova A.A."/>
            <person name="Marchal E."/>
            <person name="English S."/>
            <person name="Carruthers M."/>
            <person name="Jennings E.C."/>
            <person name="Chiamaka E.L."/>
            <person name="Frigard R.A."/>
            <person name="Pippel M."/>
            <person name="Attardo G.M."/>
            <person name="Benoit J.B."/>
            <person name="Bornberg-Bauer E."/>
            <person name="Tobe S.S."/>
        </authorList>
    </citation>
    <scope>NUCLEOTIDE SEQUENCE</scope>
    <source>
        <strain evidence="1">Stay&amp;Tobe</strain>
    </source>
</reference>
<keyword evidence="2" id="KW-1185">Reference proteome</keyword>
<sequence length="100" mass="11333">QASGTNLQDLLEVLSATTTRDSDISLNSALESRDAFDALLDTEHYKTVHSNFECKYPKDSKLRAEKLNTLEMSIVSERKMMLDTTCSFVLSMKFENDSFL</sequence>
<protein>
    <submittedName>
        <fullName evidence="1">Uncharacterized protein</fullName>
    </submittedName>
</protein>
<comment type="caution">
    <text evidence="1">The sequence shown here is derived from an EMBL/GenBank/DDBJ whole genome shotgun (WGS) entry which is preliminary data.</text>
</comment>
<dbReference type="EMBL" id="JASPKZ010008050">
    <property type="protein sequence ID" value="KAJ9581042.1"/>
    <property type="molecule type" value="Genomic_DNA"/>
</dbReference>
<dbReference type="AlphaFoldDB" id="A0AAD7ZJ38"/>
<feature type="non-terminal residue" evidence="1">
    <location>
        <position position="100"/>
    </location>
</feature>